<protein>
    <recommendedName>
        <fullName evidence="4">Chromosome partition protein Smc</fullName>
    </recommendedName>
</protein>
<evidence type="ECO:0000313" key="2">
    <source>
        <dbReference type="EMBL" id="MBD8046570.1"/>
    </source>
</evidence>
<evidence type="ECO:0008006" key="4">
    <source>
        <dbReference type="Google" id="ProtNLM"/>
    </source>
</evidence>
<name>A0ABR8YQP5_9CLOT</name>
<dbReference type="Proteomes" id="UP000627166">
    <property type="component" value="Unassembled WGS sequence"/>
</dbReference>
<sequence length="563" mass="66971">MNNTWIFYNKENNLWKFDLKKNGDFIYNIMYSEDRWTNENKIDTNVLDFKMEVDKEENIHIIYSKKGQLKYCIWNREQWLGKILYEFEDKDSEIREITLVMLENNINAFFILKSIKNPSVGTLMHYILGKDNATINTIQEIMLIPNVENHYHVEIVNKNNIYVFFINNQQPEIEVKNFIYENSKWSVPKKLYDIKGSNIDFCTMLSKDKIHILNLSKEQNIYSLEAVYIDINGEMRYSKLFEGEDEIINPILIEKENILWAMWRQGKDIICDLFEEEWNPPFKLDTKGEEEILLYNCIFGDDDKKIKGNKLLGTNSEPIKFFVPDTPLNMRKKYEKLPSNAGKEKVSNVSELKEFKELEDIIYNLKLQLKQKESIITQLEEQISNVVYKNKRLQEKSSIFKQIYEEAQEGLKERKKQLDELQEKLDSVVNENQNLNLQIEELNKDKEKLQEIINEATLKNELISEEFELTNSEREELEESLEKAIIENKTIKESIKSIIREKEDIQDTLETIKKQLNIMTKEKEDIALMLKQINNEKIKLQRELEEEMNKSIISKILGRRDEV</sequence>
<feature type="coiled-coil region" evidence="1">
    <location>
        <begin position="362"/>
        <end position="550"/>
    </location>
</feature>
<evidence type="ECO:0000256" key="1">
    <source>
        <dbReference type="SAM" id="Coils"/>
    </source>
</evidence>
<keyword evidence="1" id="KW-0175">Coiled coil</keyword>
<comment type="caution">
    <text evidence="2">The sequence shown here is derived from an EMBL/GenBank/DDBJ whole genome shotgun (WGS) entry which is preliminary data.</text>
</comment>
<accession>A0ABR8YQP5</accession>
<keyword evidence="3" id="KW-1185">Reference proteome</keyword>
<dbReference type="EMBL" id="JACSQB010000040">
    <property type="protein sequence ID" value="MBD8046570.1"/>
    <property type="molecule type" value="Genomic_DNA"/>
</dbReference>
<proteinExistence type="predicted"/>
<organism evidence="2 3">
    <name type="scientific">Clostridium faecium</name>
    <dbReference type="NCBI Taxonomy" id="2762223"/>
    <lineage>
        <taxon>Bacteria</taxon>
        <taxon>Bacillati</taxon>
        <taxon>Bacillota</taxon>
        <taxon>Clostridia</taxon>
        <taxon>Eubacteriales</taxon>
        <taxon>Clostridiaceae</taxon>
        <taxon>Clostridium</taxon>
    </lineage>
</organism>
<gene>
    <name evidence="2" type="ORF">H9637_05860</name>
</gene>
<reference evidence="2 3" key="1">
    <citation type="submission" date="2020-08" db="EMBL/GenBank/DDBJ databases">
        <title>A Genomic Blueprint of the Chicken Gut Microbiome.</title>
        <authorList>
            <person name="Gilroy R."/>
            <person name="Ravi A."/>
            <person name="Getino M."/>
            <person name="Pursley I."/>
            <person name="Horton D.L."/>
            <person name="Alikhan N.-F."/>
            <person name="Baker D."/>
            <person name="Gharbi K."/>
            <person name="Hall N."/>
            <person name="Watson M."/>
            <person name="Adriaenssens E.M."/>
            <person name="Foster-Nyarko E."/>
            <person name="Jarju S."/>
            <person name="Secka A."/>
            <person name="Antonio M."/>
            <person name="Oren A."/>
            <person name="Chaudhuri R."/>
            <person name="La Ragione R.M."/>
            <person name="Hildebrand F."/>
            <person name="Pallen M.J."/>
        </authorList>
    </citation>
    <scope>NUCLEOTIDE SEQUENCE [LARGE SCALE GENOMIC DNA]</scope>
    <source>
        <strain evidence="2 3">N37</strain>
    </source>
</reference>
<dbReference type="RefSeq" id="WP_191739542.1">
    <property type="nucleotide sequence ID" value="NZ_JACSQB010000040.1"/>
</dbReference>
<evidence type="ECO:0000313" key="3">
    <source>
        <dbReference type="Proteomes" id="UP000627166"/>
    </source>
</evidence>